<dbReference type="Pfam" id="PF00015">
    <property type="entry name" value="MCPsignal"/>
    <property type="match status" value="1"/>
</dbReference>
<protein>
    <submittedName>
        <fullName evidence="7">Methyl-accepting chemotaxis protein</fullName>
    </submittedName>
</protein>
<evidence type="ECO:0000256" key="3">
    <source>
        <dbReference type="PROSITE-ProRule" id="PRU00284"/>
    </source>
</evidence>
<name>A0A413SLQ4_9FIRM</name>
<dbReference type="EMBL" id="QRID01000001">
    <property type="protein sequence ID" value="RHG30959.1"/>
    <property type="molecule type" value="Genomic_DNA"/>
</dbReference>
<evidence type="ECO:0000313" key="10">
    <source>
        <dbReference type="Proteomes" id="UP000284465"/>
    </source>
</evidence>
<evidence type="ECO:0000259" key="6">
    <source>
        <dbReference type="PROSITE" id="PS50885"/>
    </source>
</evidence>
<dbReference type="PROSITE" id="PS50111">
    <property type="entry name" value="CHEMOTAXIS_TRANSDUC_2"/>
    <property type="match status" value="1"/>
</dbReference>
<dbReference type="Gene3D" id="1.10.287.950">
    <property type="entry name" value="Methyl-accepting chemotaxis protein"/>
    <property type="match status" value="1"/>
</dbReference>
<evidence type="ECO:0000256" key="1">
    <source>
        <dbReference type="ARBA" id="ARBA00022500"/>
    </source>
</evidence>
<keyword evidence="4" id="KW-0472">Membrane</keyword>
<comment type="caution">
    <text evidence="7">The sequence shown here is derived from an EMBL/GenBank/DDBJ whole genome shotgun (WGS) entry which is preliminary data.</text>
</comment>
<dbReference type="Pfam" id="PF00672">
    <property type="entry name" value="HAMP"/>
    <property type="match status" value="1"/>
</dbReference>
<feature type="domain" description="HAMP" evidence="6">
    <location>
        <begin position="372"/>
        <end position="424"/>
    </location>
</feature>
<evidence type="ECO:0000259" key="5">
    <source>
        <dbReference type="PROSITE" id="PS50111"/>
    </source>
</evidence>
<dbReference type="InterPro" id="IPR003660">
    <property type="entry name" value="HAMP_dom"/>
</dbReference>
<dbReference type="Pfam" id="PF22673">
    <property type="entry name" value="MCP-like_PDC_1"/>
    <property type="match status" value="1"/>
</dbReference>
<reference evidence="9 10" key="1">
    <citation type="submission" date="2018-08" db="EMBL/GenBank/DDBJ databases">
        <title>A genome reference for cultivated species of the human gut microbiota.</title>
        <authorList>
            <person name="Zou Y."/>
            <person name="Xue W."/>
            <person name="Luo G."/>
        </authorList>
    </citation>
    <scope>NUCLEOTIDE SEQUENCE [LARGE SCALE GENOMIC DNA]</scope>
    <source>
        <strain evidence="8 9">AM22-21LB</strain>
        <strain evidence="7 10">AM43-11</strain>
    </source>
</reference>
<dbReference type="InterPro" id="IPR051310">
    <property type="entry name" value="MCP_chemotaxis"/>
</dbReference>
<dbReference type="PROSITE" id="PS50885">
    <property type="entry name" value="HAMP"/>
    <property type="match status" value="1"/>
</dbReference>
<evidence type="ECO:0000313" key="8">
    <source>
        <dbReference type="EMBL" id="RHG30959.1"/>
    </source>
</evidence>
<keyword evidence="3" id="KW-0807">Transducer</keyword>
<dbReference type="CDD" id="cd12913">
    <property type="entry name" value="PDC1_MCP_like"/>
    <property type="match status" value="1"/>
</dbReference>
<accession>A0A413SLQ4</accession>
<feature type="transmembrane region" description="Helical" evidence="4">
    <location>
        <begin position="31"/>
        <end position="53"/>
    </location>
</feature>
<dbReference type="AlphaFoldDB" id="A0A413SLQ4"/>
<dbReference type="SUPFAM" id="SSF58104">
    <property type="entry name" value="Methyl-accepting chemotaxis protein (MCP) signaling domain"/>
    <property type="match status" value="1"/>
</dbReference>
<dbReference type="CDD" id="cd06225">
    <property type="entry name" value="HAMP"/>
    <property type="match status" value="1"/>
</dbReference>
<evidence type="ECO:0000313" key="7">
    <source>
        <dbReference type="EMBL" id="RHA68612.1"/>
    </source>
</evidence>
<keyword evidence="4" id="KW-0812">Transmembrane</keyword>
<keyword evidence="4" id="KW-1133">Transmembrane helix</keyword>
<organism evidence="7 10">
    <name type="scientific">Roseburia intestinalis</name>
    <dbReference type="NCBI Taxonomy" id="166486"/>
    <lineage>
        <taxon>Bacteria</taxon>
        <taxon>Bacillati</taxon>
        <taxon>Bacillota</taxon>
        <taxon>Clostridia</taxon>
        <taxon>Lachnospirales</taxon>
        <taxon>Lachnospiraceae</taxon>
        <taxon>Roseburia</taxon>
    </lineage>
</organism>
<dbReference type="Proteomes" id="UP000284051">
    <property type="component" value="Unassembled WGS sequence"/>
</dbReference>
<dbReference type="Gene3D" id="3.30.450.20">
    <property type="entry name" value="PAS domain"/>
    <property type="match status" value="2"/>
</dbReference>
<gene>
    <name evidence="8" type="ORF">DW264_01585</name>
    <name evidence="7" type="ORF">DW927_04830</name>
</gene>
<comment type="similarity">
    <text evidence="2">Belongs to the methyl-accepting chemotaxis (MCP) protein family.</text>
</comment>
<proteinExistence type="inferred from homology"/>
<dbReference type="Proteomes" id="UP000284465">
    <property type="component" value="Unassembled WGS sequence"/>
</dbReference>
<evidence type="ECO:0000256" key="4">
    <source>
        <dbReference type="SAM" id="Phobius"/>
    </source>
</evidence>
<feature type="domain" description="Methyl-accepting transducer" evidence="5">
    <location>
        <begin position="474"/>
        <end position="703"/>
    </location>
</feature>
<dbReference type="InterPro" id="IPR004089">
    <property type="entry name" value="MCPsignal_dom"/>
</dbReference>
<keyword evidence="1" id="KW-0145">Chemotaxis</keyword>
<feature type="transmembrane region" description="Helical" evidence="4">
    <location>
        <begin position="346"/>
        <end position="366"/>
    </location>
</feature>
<evidence type="ECO:0000313" key="9">
    <source>
        <dbReference type="Proteomes" id="UP000284051"/>
    </source>
</evidence>
<dbReference type="GO" id="GO:0006935">
    <property type="term" value="P:chemotaxis"/>
    <property type="evidence" value="ECO:0007669"/>
    <property type="project" value="UniProtKB-KW"/>
</dbReference>
<evidence type="ECO:0000256" key="2">
    <source>
        <dbReference type="ARBA" id="ARBA00029447"/>
    </source>
</evidence>
<dbReference type="GO" id="GO:0004888">
    <property type="term" value="F:transmembrane signaling receptor activity"/>
    <property type="evidence" value="ECO:0007669"/>
    <property type="project" value="TreeGrafter"/>
</dbReference>
<dbReference type="PANTHER" id="PTHR43531:SF11">
    <property type="entry name" value="METHYL-ACCEPTING CHEMOTAXIS PROTEIN 3"/>
    <property type="match status" value="1"/>
</dbReference>
<dbReference type="Gene3D" id="6.10.340.10">
    <property type="match status" value="1"/>
</dbReference>
<dbReference type="GO" id="GO:0005886">
    <property type="term" value="C:plasma membrane"/>
    <property type="evidence" value="ECO:0007669"/>
    <property type="project" value="TreeGrafter"/>
</dbReference>
<dbReference type="RefSeq" id="WP_118590574.1">
    <property type="nucleotide sequence ID" value="NZ_JBGKEX010000001.1"/>
</dbReference>
<dbReference type="SMART" id="SM00283">
    <property type="entry name" value="MA"/>
    <property type="match status" value="1"/>
</dbReference>
<dbReference type="EMBL" id="QSFP01000004">
    <property type="protein sequence ID" value="RHA68612.1"/>
    <property type="molecule type" value="Genomic_DNA"/>
</dbReference>
<sequence length="721" mass="77621">MSKDKQQKNKSNTGTASAVLQFHDRPLAYKLSVAVALLLVICMSLMILISAVIAGRSLNKTVSGEFNGIATENALIVQSVIDTASNTATTIQNYMLDRYDEYSKNGYSGEVAKSEVYDVDLQEMNKRIEEFLISMAASTVTNNEAIDGVGVFFEPNAFDPAVKDYTVYVSVDDAKNGTVQSYGSYDSYGSQDYYKKAAETKQDCFTDPYEDQGINMVSASFPIVYNDEVQGVILVDINLAAFSDMLVSTDSKYPSMYVDIYNADAMMVFDSESTDCIGQSLQDLLSAKDFAKIQSGIDTKSSFTVSTRKASNHRQIVRYFTPIDAAGQTWWAASALTKTDLNRNTLILVVIMVLLAIATVLIIIVISSRLLRKYIKPIDDVVTVASQLSDGDFNASVQPTYHDEIGGLAETFDVMAARLRESIKDITRGLKEMAAGNFNIAAEAEHVGDFKEIETALSTVLVDLSKTLREIGEVSELVASNASQIADGAQSLTEGATDQASSVDELQSTIMNVSEQVQINAQNANAANEKAKIVGDEITKSNEQMQQVVHAMETINESSQQISSIINTINDIASQTNLLALNASIEAARAGEAGKGFAVVATQVGTLAAQSAEAAKNSSSLILQAMNAVDEGKQIVDDTASKLMESAGKTNELVENIAEISNASENQSEALAQISEAANQIAAVVQENTAMAEESSASSEELAAQSEKLKELIGAFQLLEM</sequence>
<dbReference type="PANTHER" id="PTHR43531">
    <property type="entry name" value="PROTEIN ICFG"/>
    <property type="match status" value="1"/>
</dbReference>
<dbReference type="GO" id="GO:0007165">
    <property type="term" value="P:signal transduction"/>
    <property type="evidence" value="ECO:0007669"/>
    <property type="project" value="UniProtKB-KW"/>
</dbReference>
<dbReference type="SMART" id="SM00304">
    <property type="entry name" value="HAMP"/>
    <property type="match status" value="1"/>
</dbReference>